<dbReference type="SUPFAM" id="SSF55166">
    <property type="entry name" value="Hedgehog/DD-peptidase"/>
    <property type="match status" value="1"/>
</dbReference>
<feature type="site" description="Transition state stabilizer" evidence="9">
    <location>
        <position position="77"/>
    </location>
</feature>
<evidence type="ECO:0000256" key="10">
    <source>
        <dbReference type="PIRNR" id="PIRNR026671"/>
    </source>
</evidence>
<proteinExistence type="inferred from homology"/>
<gene>
    <name evidence="11" type="ORF">ACFPC0_01005</name>
</gene>
<evidence type="ECO:0000256" key="9">
    <source>
        <dbReference type="HAMAP-Rule" id="MF_01924"/>
    </source>
</evidence>
<evidence type="ECO:0000313" key="12">
    <source>
        <dbReference type="Proteomes" id="UP001595824"/>
    </source>
</evidence>
<evidence type="ECO:0000256" key="4">
    <source>
        <dbReference type="ARBA" id="ARBA00022801"/>
    </source>
</evidence>
<evidence type="ECO:0000256" key="2">
    <source>
        <dbReference type="ARBA" id="ARBA00022670"/>
    </source>
</evidence>
<comment type="caution">
    <text evidence="11">The sequence shown here is derived from an EMBL/GenBank/DDBJ whole genome shotgun (WGS) entry which is preliminary data.</text>
</comment>
<name>A0ABV8T6Z6_9ACTN</name>
<evidence type="ECO:0000313" key="11">
    <source>
        <dbReference type="EMBL" id="MFC4326429.1"/>
    </source>
</evidence>
<keyword evidence="7 9" id="KW-0482">Metalloprotease</keyword>
<dbReference type="InterPro" id="IPR000755">
    <property type="entry name" value="A_A_dipeptidase"/>
</dbReference>
<accession>A0ABV8T6Z6</accession>
<feature type="binding site" evidence="9">
    <location>
        <position position="192"/>
    </location>
    <ligand>
        <name>Zn(2+)</name>
        <dbReference type="ChEBI" id="CHEBI:29105"/>
        <note>catalytic</note>
    </ligand>
</feature>
<keyword evidence="3 9" id="KW-0479">Metal-binding</keyword>
<evidence type="ECO:0000256" key="6">
    <source>
        <dbReference type="ARBA" id="ARBA00022997"/>
    </source>
</evidence>
<keyword evidence="2 9" id="KW-0645">Protease</keyword>
<dbReference type="PIRSF" id="PIRSF026671">
    <property type="entry name" value="AA_dipeptidase"/>
    <property type="match status" value="1"/>
</dbReference>
<evidence type="ECO:0000256" key="8">
    <source>
        <dbReference type="ARBA" id="ARBA00023316"/>
    </source>
</evidence>
<evidence type="ECO:0000256" key="1">
    <source>
        <dbReference type="ARBA" id="ARBA00001362"/>
    </source>
</evidence>
<keyword evidence="8 10" id="KW-0961">Cell wall biogenesis/degradation</keyword>
<organism evidence="11 12">
    <name type="scientific">Streptomyces andamanensis</name>
    <dbReference type="NCBI Taxonomy" id="1565035"/>
    <lineage>
        <taxon>Bacteria</taxon>
        <taxon>Bacillati</taxon>
        <taxon>Actinomycetota</taxon>
        <taxon>Actinomycetes</taxon>
        <taxon>Kitasatosporales</taxon>
        <taxon>Streptomycetaceae</taxon>
        <taxon>Streptomyces</taxon>
    </lineage>
</organism>
<comment type="similarity">
    <text evidence="9 10">Belongs to the peptidase M15D family.</text>
</comment>
<protein>
    <recommendedName>
        <fullName evidence="9 10">D-alanyl-D-alanine dipeptidase</fullName>
        <shortName evidence="9 10">D-Ala-D-Ala dipeptidase</shortName>
        <ecNumber evidence="9 10">3.4.13.22</ecNumber>
    </recommendedName>
</protein>
<evidence type="ECO:0000256" key="5">
    <source>
        <dbReference type="ARBA" id="ARBA00022833"/>
    </source>
</evidence>
<evidence type="ECO:0000256" key="3">
    <source>
        <dbReference type="ARBA" id="ARBA00022723"/>
    </source>
</evidence>
<comment type="catalytic activity">
    <reaction evidence="1 9 10">
        <text>D-alanyl-D-alanine + H2O = 2 D-alanine</text>
        <dbReference type="Rhea" id="RHEA:20661"/>
        <dbReference type="ChEBI" id="CHEBI:15377"/>
        <dbReference type="ChEBI" id="CHEBI:57416"/>
        <dbReference type="ChEBI" id="CHEBI:57822"/>
        <dbReference type="EC" id="3.4.13.22"/>
    </reaction>
</comment>
<feature type="binding site" evidence="9">
    <location>
        <position position="121"/>
    </location>
    <ligand>
        <name>Zn(2+)</name>
        <dbReference type="ChEBI" id="CHEBI:29105"/>
        <note>catalytic</note>
    </ligand>
</feature>
<keyword evidence="12" id="KW-1185">Reference proteome</keyword>
<comment type="function">
    <text evidence="9 10">Catalyzes hydrolysis of the D-alanyl-D-alanine dipeptide.</text>
</comment>
<dbReference type="EMBL" id="JBHSDP010000002">
    <property type="protein sequence ID" value="MFC4326429.1"/>
    <property type="molecule type" value="Genomic_DNA"/>
</dbReference>
<dbReference type="Gene3D" id="3.30.1380.10">
    <property type="match status" value="1"/>
</dbReference>
<dbReference type="PANTHER" id="PTHR43126">
    <property type="entry name" value="D-ALANYL-D-ALANINE DIPEPTIDASE"/>
    <property type="match status" value="1"/>
</dbReference>
<feature type="binding site" evidence="9">
    <location>
        <position position="128"/>
    </location>
    <ligand>
        <name>Zn(2+)</name>
        <dbReference type="ChEBI" id="CHEBI:29105"/>
        <note>catalytic</note>
    </ligand>
</feature>
<dbReference type="EC" id="3.4.13.22" evidence="9 10"/>
<dbReference type="Pfam" id="PF01427">
    <property type="entry name" value="Peptidase_M15"/>
    <property type="match status" value="1"/>
</dbReference>
<dbReference type="CDD" id="cd14843">
    <property type="entry name" value="D-Ala-D-Ala_dipeptidase_like"/>
    <property type="match status" value="1"/>
</dbReference>
<keyword evidence="5 9" id="KW-0862">Zinc</keyword>
<feature type="active site" description="Proton donor/acceptor" evidence="9">
    <location>
        <position position="189"/>
    </location>
</feature>
<dbReference type="PANTHER" id="PTHR43126:SF2">
    <property type="entry name" value="D-ALANYL-D-ALANINE DIPEPTIDASE"/>
    <property type="match status" value="1"/>
</dbReference>
<dbReference type="Proteomes" id="UP001595824">
    <property type="component" value="Unassembled WGS sequence"/>
</dbReference>
<evidence type="ECO:0000256" key="7">
    <source>
        <dbReference type="ARBA" id="ARBA00023049"/>
    </source>
</evidence>
<keyword evidence="4 9" id="KW-0378">Hydrolase</keyword>
<dbReference type="RefSeq" id="WP_381736494.1">
    <property type="nucleotide sequence ID" value="NZ_JBHSDP010000002.1"/>
</dbReference>
<dbReference type="InterPro" id="IPR009045">
    <property type="entry name" value="Zn_M74/Hedgehog-like"/>
</dbReference>
<reference evidence="12" key="1">
    <citation type="journal article" date="2019" name="Int. J. Syst. Evol. Microbiol.">
        <title>The Global Catalogue of Microorganisms (GCM) 10K type strain sequencing project: providing services to taxonomists for standard genome sequencing and annotation.</title>
        <authorList>
            <consortium name="The Broad Institute Genomics Platform"/>
            <consortium name="The Broad Institute Genome Sequencing Center for Infectious Disease"/>
            <person name="Wu L."/>
            <person name="Ma J."/>
        </authorList>
    </citation>
    <scope>NUCLEOTIDE SEQUENCE [LARGE SCALE GENOMIC DNA]</scope>
    <source>
        <strain evidence="12">PCU 347</strain>
    </source>
</reference>
<comment type="cofactor">
    <cofactor evidence="9">
        <name>Zn(2+)</name>
        <dbReference type="ChEBI" id="CHEBI:29105"/>
    </cofactor>
    <text evidence="9">Binds 1 zinc ion per subunit.</text>
</comment>
<dbReference type="HAMAP" id="MF_01924">
    <property type="entry name" value="A_A_dipeptidase"/>
    <property type="match status" value="1"/>
</dbReference>
<sequence length="227" mass="24708">MTDIITLSDPRVAAVPLDDCDEPLVDLRDVPELLLDGRQADGLGAYARTRSGVLGRLLRAQRALPSGTRFLVVEGYRPPELQRVYFEGYSADLRAAHPEASPARIRELASAYISPPEVAPHVSGGAIDLTLCTEEGTELALGTEVNATPEESGNACRTDAPNIDATARAHREVMRRALTSAGFVNYPTEWWHWSYGDRYWALLSGQRAARYGPVELPDGTQHATAPA</sequence>
<keyword evidence="6 9" id="KW-0224">Dipeptidase</keyword>